<dbReference type="EMBL" id="AE005672">
    <property type="protein sequence ID" value="AAK75940.1"/>
    <property type="molecule type" value="Genomic_DNA"/>
</dbReference>
<proteinExistence type="predicted"/>
<reference evidence="1 2" key="1">
    <citation type="journal article" date="2001" name="Science">
        <title>Complete genome sequence of a virulent isolate of Streptococcus pneumoniae.</title>
        <authorList>
            <person name="Tettelin H."/>
            <person name="Nelson K.E."/>
            <person name="Paulsen I.T."/>
            <person name="Eisen J.A."/>
            <person name="Read T.D."/>
            <person name="Peterson S."/>
            <person name="Heidelberg J."/>
            <person name="DeBoy R.T."/>
            <person name="Haft D.H."/>
            <person name="Dodson R.J."/>
            <person name="Durkin A.S."/>
            <person name="Gwinn M."/>
            <person name="Kolonay J.F."/>
            <person name="Nelson W.C."/>
            <person name="Peterson J.D."/>
            <person name="Umayam L.A."/>
            <person name="White O."/>
            <person name="Salzberg S.L."/>
            <person name="Lewis M.R."/>
            <person name="Radune D."/>
            <person name="Holtzapple E."/>
            <person name="Khouri H."/>
            <person name="Wolf A.M."/>
            <person name="Utterback T.R."/>
            <person name="Hansen C.L."/>
            <person name="McDonald L.A."/>
            <person name="Feldblyum T.V."/>
            <person name="Angiuoli S."/>
            <person name="Dickinson T."/>
            <person name="Hickey E.K."/>
            <person name="Holt I.E."/>
            <person name="Loftus B.J."/>
            <person name="Yang F."/>
            <person name="Smith H.O."/>
            <person name="Venter J.C."/>
            <person name="Dougherty B.A."/>
            <person name="Morrison D.A."/>
            <person name="Hollingshead S.K."/>
            <person name="Fraser C.M."/>
        </authorList>
    </citation>
    <scope>NUCLEOTIDE SEQUENCE [LARGE SCALE GENOMIC DNA]</scope>
    <source>
        <strain evidence="2">ATCC BAA-334 / TIGR4</strain>
    </source>
</reference>
<evidence type="ECO:0000313" key="1">
    <source>
        <dbReference type="EMBL" id="AAK75940.1"/>
    </source>
</evidence>
<evidence type="ECO:0000313" key="2">
    <source>
        <dbReference type="Proteomes" id="UP000000585"/>
    </source>
</evidence>
<keyword evidence="2" id="KW-1185">Reference proteome</keyword>
<dbReference type="AlphaFoldDB" id="A0A0H2URG5"/>
<dbReference type="BioCyc" id="SPNE170187:G1FZB-1897-MONOMER"/>
<accession>A0A0H2URG5</accession>
<dbReference type="EnsemblBacteria" id="AAK75940">
    <property type="protein sequence ID" value="AAK75940"/>
    <property type="gene ID" value="SP_1868"/>
</dbReference>
<sequence>MNYLFQEDSSSQIFNLGTKKGYTIKEIFKTAEELLN</sequence>
<dbReference type="PaxDb" id="170187-SP_1868"/>
<protein>
    <submittedName>
        <fullName evidence="1">Conserved domain protein</fullName>
    </submittedName>
</protein>
<dbReference type="KEGG" id="spn:SP_1868"/>
<organism evidence="1 2">
    <name type="scientific">Streptococcus pneumoniae serotype 4 (strain ATCC BAA-334 / TIGR4)</name>
    <dbReference type="NCBI Taxonomy" id="170187"/>
    <lineage>
        <taxon>Bacteria</taxon>
        <taxon>Bacillati</taxon>
        <taxon>Bacillota</taxon>
        <taxon>Bacilli</taxon>
        <taxon>Lactobacillales</taxon>
        <taxon>Streptococcaceae</taxon>
        <taxon>Streptococcus</taxon>
    </lineage>
</organism>
<dbReference type="GeneID" id="93875711"/>
<name>A0A0H2URG5_STRPN</name>
<dbReference type="Proteomes" id="UP000000585">
    <property type="component" value="Chromosome"/>
</dbReference>
<dbReference type="SMR" id="A0A0H2URG5"/>
<gene>
    <name evidence="1" type="ordered locus">SP_1868</name>
</gene>
<dbReference type="RefSeq" id="WP_001108391.1">
    <property type="nucleotide sequence ID" value="NC_003028.3"/>
</dbReference>